<evidence type="ECO:0000256" key="2">
    <source>
        <dbReference type="ARBA" id="ARBA00022771"/>
    </source>
</evidence>
<dbReference type="OrthoDB" id="6269600at2759"/>
<sequence length="729" mass="82756">MASSTPSKDMTETVCQCPVCSDQLKDPKLLPCLHRYCRDCLTSVILSTSEGMFKCSVCKQDCEIPENGVDGFKTDLHMTSTLLLNKLQDSFVKKDQKQLCVSCSKESTTPTYCFKCDKFLCQECFQIHLTIGMFQDHQPHTLNLETIKEKNLTSETISPFTVDTMCADHETERAQLCCSTCGGLPICVTCVTGMHKGHDLLDVGELAKSERELLEAKLLDITKNEKKLYELPTKVKSATQKLRKNVKDKSEKLQIQYEQHVNKMKDKINENDTEKETQVEDIENRREQEKCQLRVKFENELTNLDQKYDQESQEVQAEHDKIEANCKITLENFDENLKELSAEKELLTRQKENELQDILDYCEQIIERYENFTATTASILASKDDWSDSQCIPYIRTASDALVKEMEQEFPQLELLSDFTLDVTKMVWGKVKVIVDQEVLIDFEEFAAKQAAAHNDKSVIGQYLIDSITQTSDGNMVISGTAPVNYSHITVINSKGKIQKQDQMSRRYKINYTNRYCSYLSEHQVVTVCAPNEIGIYDVRNGSYSRKYIDNVVTTGKRMLCVAYDPDKNRIIVCLEYSNVFLIFDHQLNYSHTVPVTGGVFGVVNDIAVHGGYLLVCHGNGAHAITIEGQKNKIVFEFGFELAKPDLIANTALGVCIDKKDFIYMLWSNTTQTCLAQYSKDGRQLLSILPLANFTNVSLTTFDVDGTERLVVASKDSAKLYSFRLIAEE</sequence>
<dbReference type="SUPFAM" id="SSF57845">
    <property type="entry name" value="B-box zinc-binding domain"/>
    <property type="match status" value="1"/>
</dbReference>
<evidence type="ECO:0000259" key="7">
    <source>
        <dbReference type="PROSITE" id="PS50119"/>
    </source>
</evidence>
<dbReference type="Pfam" id="PF00097">
    <property type="entry name" value="zf-C3HC4"/>
    <property type="match status" value="1"/>
</dbReference>
<keyword evidence="5" id="KW-0175">Coiled coil</keyword>
<reference evidence="8 9" key="1">
    <citation type="journal article" date="2017" name="PLoS Biol.">
        <title>The sea cucumber genome provides insights into morphological evolution and visceral regeneration.</title>
        <authorList>
            <person name="Zhang X."/>
            <person name="Sun L."/>
            <person name="Yuan J."/>
            <person name="Sun Y."/>
            <person name="Gao Y."/>
            <person name="Zhang L."/>
            <person name="Li S."/>
            <person name="Dai H."/>
            <person name="Hamel J.F."/>
            <person name="Liu C."/>
            <person name="Yu Y."/>
            <person name="Liu S."/>
            <person name="Lin W."/>
            <person name="Guo K."/>
            <person name="Jin S."/>
            <person name="Xu P."/>
            <person name="Storey K.B."/>
            <person name="Huan P."/>
            <person name="Zhang T."/>
            <person name="Zhou Y."/>
            <person name="Zhang J."/>
            <person name="Lin C."/>
            <person name="Li X."/>
            <person name="Xing L."/>
            <person name="Huo D."/>
            <person name="Sun M."/>
            <person name="Wang L."/>
            <person name="Mercier A."/>
            <person name="Li F."/>
            <person name="Yang H."/>
            <person name="Xiang J."/>
        </authorList>
    </citation>
    <scope>NUCLEOTIDE SEQUENCE [LARGE SCALE GENOMIC DNA]</scope>
    <source>
        <strain evidence="8">Shaxun</strain>
        <tissue evidence="8">Muscle</tissue>
    </source>
</reference>
<keyword evidence="2 4" id="KW-0863">Zinc-finger</keyword>
<dbReference type="Proteomes" id="UP000230750">
    <property type="component" value="Unassembled WGS sequence"/>
</dbReference>
<keyword evidence="1" id="KW-0479">Metal-binding</keyword>
<dbReference type="Gene3D" id="3.30.40.10">
    <property type="entry name" value="Zinc/RING finger domain, C3HC4 (zinc finger)"/>
    <property type="match status" value="1"/>
</dbReference>
<dbReference type="STRING" id="307972.A0A2G8LAH9"/>
<evidence type="ECO:0000256" key="3">
    <source>
        <dbReference type="ARBA" id="ARBA00022833"/>
    </source>
</evidence>
<organism evidence="8 9">
    <name type="scientific">Stichopus japonicus</name>
    <name type="common">Sea cucumber</name>
    <dbReference type="NCBI Taxonomy" id="307972"/>
    <lineage>
        <taxon>Eukaryota</taxon>
        <taxon>Metazoa</taxon>
        <taxon>Echinodermata</taxon>
        <taxon>Eleutherozoa</taxon>
        <taxon>Echinozoa</taxon>
        <taxon>Holothuroidea</taxon>
        <taxon>Aspidochirotacea</taxon>
        <taxon>Aspidochirotida</taxon>
        <taxon>Stichopodidae</taxon>
        <taxon>Apostichopus</taxon>
    </lineage>
</organism>
<dbReference type="Gene3D" id="3.30.160.60">
    <property type="entry name" value="Classic Zinc Finger"/>
    <property type="match status" value="1"/>
</dbReference>
<proteinExistence type="predicted"/>
<dbReference type="PROSITE" id="PS00518">
    <property type="entry name" value="ZF_RING_1"/>
    <property type="match status" value="1"/>
</dbReference>
<dbReference type="GO" id="GO:0008270">
    <property type="term" value="F:zinc ion binding"/>
    <property type="evidence" value="ECO:0007669"/>
    <property type="project" value="UniProtKB-KW"/>
</dbReference>
<evidence type="ECO:0000256" key="4">
    <source>
        <dbReference type="PROSITE-ProRule" id="PRU00024"/>
    </source>
</evidence>
<feature type="domain" description="RING-type" evidence="6">
    <location>
        <begin position="17"/>
        <end position="59"/>
    </location>
</feature>
<evidence type="ECO:0000256" key="1">
    <source>
        <dbReference type="ARBA" id="ARBA00022723"/>
    </source>
</evidence>
<dbReference type="EMBL" id="MRZV01000149">
    <property type="protein sequence ID" value="PIK57241.1"/>
    <property type="molecule type" value="Genomic_DNA"/>
</dbReference>
<dbReference type="InterPro" id="IPR018957">
    <property type="entry name" value="Znf_C3HC4_RING-type"/>
</dbReference>
<dbReference type="InterPro" id="IPR000315">
    <property type="entry name" value="Znf_B-box"/>
</dbReference>
<keyword evidence="9" id="KW-1185">Reference proteome</keyword>
<dbReference type="AlphaFoldDB" id="A0A2G8LAH9"/>
<dbReference type="SMART" id="SM00184">
    <property type="entry name" value="RING"/>
    <property type="match status" value="1"/>
</dbReference>
<dbReference type="PROSITE" id="PS50089">
    <property type="entry name" value="ZF_RING_2"/>
    <property type="match status" value="1"/>
</dbReference>
<dbReference type="InterPro" id="IPR047153">
    <property type="entry name" value="TRIM45/56/19-like"/>
</dbReference>
<evidence type="ECO:0000313" key="9">
    <source>
        <dbReference type="Proteomes" id="UP000230750"/>
    </source>
</evidence>
<dbReference type="PANTHER" id="PTHR25462">
    <property type="entry name" value="BONUS, ISOFORM C-RELATED"/>
    <property type="match status" value="1"/>
</dbReference>
<gene>
    <name evidence="8" type="ORF">BSL78_05878</name>
</gene>
<accession>A0A2G8LAH9</accession>
<dbReference type="CDD" id="cd19757">
    <property type="entry name" value="Bbox1"/>
    <property type="match status" value="1"/>
</dbReference>
<dbReference type="PROSITE" id="PS50119">
    <property type="entry name" value="ZF_BBOX"/>
    <property type="match status" value="1"/>
</dbReference>
<feature type="coiled-coil region" evidence="5">
    <location>
        <begin position="243"/>
        <end position="357"/>
    </location>
</feature>
<dbReference type="InterPro" id="IPR017907">
    <property type="entry name" value="Znf_RING_CS"/>
</dbReference>
<evidence type="ECO:0000259" key="6">
    <source>
        <dbReference type="PROSITE" id="PS50089"/>
    </source>
</evidence>
<dbReference type="SMART" id="SM00336">
    <property type="entry name" value="BBOX"/>
    <property type="match status" value="2"/>
</dbReference>
<evidence type="ECO:0000256" key="5">
    <source>
        <dbReference type="SAM" id="Coils"/>
    </source>
</evidence>
<dbReference type="PANTHER" id="PTHR25462:SF296">
    <property type="entry name" value="MEIOTIC P26, ISOFORM F"/>
    <property type="match status" value="1"/>
</dbReference>
<comment type="caution">
    <text evidence="8">The sequence shown here is derived from an EMBL/GenBank/DDBJ whole genome shotgun (WGS) entry which is preliminary data.</text>
</comment>
<dbReference type="Pfam" id="PF00643">
    <property type="entry name" value="zf-B_box"/>
    <property type="match status" value="1"/>
</dbReference>
<dbReference type="SUPFAM" id="SSF101898">
    <property type="entry name" value="NHL repeat"/>
    <property type="match status" value="1"/>
</dbReference>
<feature type="domain" description="B box-type" evidence="7">
    <location>
        <begin position="95"/>
        <end position="142"/>
    </location>
</feature>
<dbReference type="InterPro" id="IPR001841">
    <property type="entry name" value="Znf_RING"/>
</dbReference>
<name>A0A2G8LAH9_STIJA</name>
<protein>
    <submittedName>
        <fullName evidence="8">Uncharacterized protein</fullName>
    </submittedName>
</protein>
<keyword evidence="3" id="KW-0862">Zinc</keyword>
<dbReference type="SUPFAM" id="SSF57850">
    <property type="entry name" value="RING/U-box"/>
    <property type="match status" value="1"/>
</dbReference>
<evidence type="ECO:0000313" key="8">
    <source>
        <dbReference type="EMBL" id="PIK57241.1"/>
    </source>
</evidence>
<dbReference type="InterPro" id="IPR013083">
    <property type="entry name" value="Znf_RING/FYVE/PHD"/>
</dbReference>